<sequence length="121" mass="12656">MSSALLSIQADLTRIAGDVERLTPSMPVQPATSFDDGFGGFEAAASSQGDGFAASFKQMLHAVDDRDREAAAKAAAVDAGQSDDLVGAMLSSQQASLSFSMLMQVRNKVVGAFDDLIKLQL</sequence>
<dbReference type="GO" id="GO:0009425">
    <property type="term" value="C:bacterial-type flagellum basal body"/>
    <property type="evidence" value="ECO:0007669"/>
    <property type="project" value="UniProtKB-SubCell"/>
</dbReference>
<evidence type="ECO:0000256" key="1">
    <source>
        <dbReference type="ARBA" id="ARBA00004117"/>
    </source>
</evidence>
<dbReference type="PANTHER" id="PTHR34653">
    <property type="match status" value="1"/>
</dbReference>
<comment type="caution">
    <text evidence="5">The sequence shown here is derived from an EMBL/GenBank/DDBJ whole genome shotgun (WGS) entry which is preliminary data.</text>
</comment>
<accession>A0AAW9QFM0</accession>
<comment type="subcellular location">
    <subcellularLocation>
        <location evidence="1 4">Bacterial flagellum basal body</location>
    </subcellularLocation>
</comment>
<dbReference type="PANTHER" id="PTHR34653:SF1">
    <property type="entry name" value="FLAGELLAR HOOK-BASAL BODY COMPLEX PROTEIN FLIE"/>
    <property type="match status" value="1"/>
</dbReference>
<dbReference type="EMBL" id="JAZIBG010000036">
    <property type="protein sequence ID" value="MEF7615622.1"/>
    <property type="molecule type" value="Genomic_DNA"/>
</dbReference>
<dbReference type="GO" id="GO:0071973">
    <property type="term" value="P:bacterial-type flagellum-dependent cell motility"/>
    <property type="evidence" value="ECO:0007669"/>
    <property type="project" value="InterPro"/>
</dbReference>
<organism evidence="5 6">
    <name type="scientific">Aquincola agrisoli</name>
    <dbReference type="NCBI Taxonomy" id="3119538"/>
    <lineage>
        <taxon>Bacteria</taxon>
        <taxon>Pseudomonadati</taxon>
        <taxon>Pseudomonadota</taxon>
        <taxon>Betaproteobacteria</taxon>
        <taxon>Burkholderiales</taxon>
        <taxon>Sphaerotilaceae</taxon>
        <taxon>Aquincola</taxon>
    </lineage>
</organism>
<keyword evidence="6" id="KW-1185">Reference proteome</keyword>
<dbReference type="RefSeq" id="WP_332290919.1">
    <property type="nucleotide sequence ID" value="NZ_JAZIBG010000036.1"/>
</dbReference>
<evidence type="ECO:0000256" key="2">
    <source>
        <dbReference type="ARBA" id="ARBA00009272"/>
    </source>
</evidence>
<dbReference type="InterPro" id="IPR001624">
    <property type="entry name" value="FliE"/>
</dbReference>
<evidence type="ECO:0000256" key="3">
    <source>
        <dbReference type="ARBA" id="ARBA00023143"/>
    </source>
</evidence>
<evidence type="ECO:0000313" key="6">
    <source>
        <dbReference type="Proteomes" id="UP001336250"/>
    </source>
</evidence>
<dbReference type="Proteomes" id="UP001336250">
    <property type="component" value="Unassembled WGS sequence"/>
</dbReference>
<dbReference type="Pfam" id="PF02049">
    <property type="entry name" value="FliE"/>
    <property type="match status" value="1"/>
</dbReference>
<comment type="similarity">
    <text evidence="2 4">Belongs to the FliE family.</text>
</comment>
<dbReference type="PRINTS" id="PR01006">
    <property type="entry name" value="FLGHOOKFLIE"/>
</dbReference>
<keyword evidence="3 4" id="KW-0975">Bacterial flagellum</keyword>
<protein>
    <recommendedName>
        <fullName evidence="4">Flagellar hook-basal body complex protein FliE</fullName>
    </recommendedName>
</protein>
<evidence type="ECO:0000313" key="5">
    <source>
        <dbReference type="EMBL" id="MEF7615622.1"/>
    </source>
</evidence>
<keyword evidence="5" id="KW-0282">Flagellum</keyword>
<dbReference type="AlphaFoldDB" id="A0AAW9QFM0"/>
<dbReference type="GO" id="GO:0005198">
    <property type="term" value="F:structural molecule activity"/>
    <property type="evidence" value="ECO:0007669"/>
    <property type="project" value="InterPro"/>
</dbReference>
<name>A0AAW9QFM0_9BURK</name>
<keyword evidence="5" id="KW-0966">Cell projection</keyword>
<gene>
    <name evidence="4" type="primary">fliE</name>
    <name evidence="5" type="ORF">V4F39_17035</name>
</gene>
<reference evidence="5 6" key="1">
    <citation type="submission" date="2024-02" db="EMBL/GenBank/DDBJ databases">
        <title>Genome sequence of Aquincola sp. MAHUQ-54.</title>
        <authorList>
            <person name="Huq M.A."/>
        </authorList>
    </citation>
    <scope>NUCLEOTIDE SEQUENCE [LARGE SCALE GENOMIC DNA]</scope>
    <source>
        <strain evidence="5 6">MAHUQ-54</strain>
    </source>
</reference>
<dbReference type="HAMAP" id="MF_00724">
    <property type="entry name" value="FliE"/>
    <property type="match status" value="1"/>
</dbReference>
<dbReference type="GO" id="GO:0003774">
    <property type="term" value="F:cytoskeletal motor activity"/>
    <property type="evidence" value="ECO:0007669"/>
    <property type="project" value="InterPro"/>
</dbReference>
<proteinExistence type="inferred from homology"/>
<evidence type="ECO:0000256" key="4">
    <source>
        <dbReference type="HAMAP-Rule" id="MF_00724"/>
    </source>
</evidence>
<keyword evidence="5" id="KW-0969">Cilium</keyword>